<name>A0A1F6H449_9PROT</name>
<dbReference type="InterPro" id="IPR018319">
    <property type="entry name" value="SelA-like"/>
</dbReference>
<dbReference type="Pfam" id="PF03841">
    <property type="entry name" value="SelA"/>
    <property type="match status" value="1"/>
</dbReference>
<evidence type="ECO:0000256" key="8">
    <source>
        <dbReference type="HAMAP-Rule" id="MF_00423"/>
    </source>
</evidence>
<evidence type="ECO:0000256" key="4">
    <source>
        <dbReference type="ARBA" id="ARBA00022898"/>
    </source>
</evidence>
<keyword evidence="5 8" id="KW-0648">Protein biosynthesis</keyword>
<evidence type="ECO:0000256" key="2">
    <source>
        <dbReference type="ARBA" id="ARBA00022490"/>
    </source>
</evidence>
<sequence length="455" mass="49109">MNPLWSKLPPVHEIDRALARRGLAQGLEVRDLVGELLAQLRQSPPLLETLDRAGLLDWICTQVAAQAGGQRPVINGTGTVVHTNLGRSIFDRELLAKLPELFSGYTNLEYDLDKGQRGQRVGGAEKLICRLTGAEAALFVNNNASALLLCLQAFGQGKEVLLSRGEMVEIGGSFRIPEMLEASGARLKEIGTTNKTHLKDYQKAIGPETSMVLKVHRSNFKITGFTSEVPRKDLIALAAERGLVYLEDLGSGALEPLELGGGAAEPGFSSILAQGAELVTASGDKLLGGPQAGIILGTKARIDRLKEHPLYRCLRCDKITLFLLEQTLLSYARGAWEKIPTQRMLREPAQAVLDRAQQVLQACPARNLELVPTQATPGGGALAEESFGSYALWVKLPGVSEEELHLAFRSLKTPVVGRVKEGKYLIDLKAVTNEQLPTLVQAIQSVLAGPSVGDP</sequence>
<dbReference type="GO" id="GO:0001514">
    <property type="term" value="P:selenocysteine incorporation"/>
    <property type="evidence" value="ECO:0007669"/>
    <property type="project" value="UniProtKB-UniRule"/>
</dbReference>
<organism evidence="10 11">
    <name type="scientific">Candidatus Lambdaproteobacteria bacterium RIFOXYD2_FULL_56_26</name>
    <dbReference type="NCBI Taxonomy" id="1817773"/>
    <lineage>
        <taxon>Bacteria</taxon>
        <taxon>Pseudomonadati</taxon>
        <taxon>Pseudomonadota</taxon>
        <taxon>Candidatus Lambdaproteobacteria</taxon>
    </lineage>
</organism>
<evidence type="ECO:0000256" key="3">
    <source>
        <dbReference type="ARBA" id="ARBA00022679"/>
    </source>
</evidence>
<dbReference type="EC" id="2.9.1.1" evidence="8"/>
<dbReference type="InterPro" id="IPR015421">
    <property type="entry name" value="PyrdxlP-dep_Trfase_major"/>
</dbReference>
<dbReference type="UniPathway" id="UPA00906">
    <property type="reaction ID" value="UER00896"/>
</dbReference>
<gene>
    <name evidence="8" type="primary">selA</name>
    <name evidence="10" type="ORF">A2557_08010</name>
</gene>
<dbReference type="PANTHER" id="PTHR32328:SF0">
    <property type="entry name" value="L-SERYL-TRNA(SEC) SELENIUM TRANSFERASE"/>
    <property type="match status" value="1"/>
</dbReference>
<comment type="similarity">
    <text evidence="7 8">Belongs to the SelA family.</text>
</comment>
<dbReference type="PANTHER" id="PTHR32328">
    <property type="entry name" value="L-SERYL-TRNA(SEC) SELENIUM TRANSFERASE"/>
    <property type="match status" value="1"/>
</dbReference>
<evidence type="ECO:0000256" key="6">
    <source>
        <dbReference type="ARBA" id="ARBA00023266"/>
    </source>
</evidence>
<proteinExistence type="inferred from homology"/>
<dbReference type="EMBL" id="MFNF01000001">
    <property type="protein sequence ID" value="OGH05120.1"/>
    <property type="molecule type" value="Genomic_DNA"/>
</dbReference>
<dbReference type="SUPFAM" id="SSF53383">
    <property type="entry name" value="PLP-dependent transferases"/>
    <property type="match status" value="1"/>
</dbReference>
<evidence type="ECO:0000256" key="5">
    <source>
        <dbReference type="ARBA" id="ARBA00022917"/>
    </source>
</evidence>
<accession>A0A1F6H449</accession>
<dbReference type="Gene3D" id="3.90.1150.180">
    <property type="match status" value="1"/>
</dbReference>
<comment type="subcellular location">
    <subcellularLocation>
        <location evidence="8">Cytoplasm</location>
    </subcellularLocation>
</comment>
<comment type="catalytic activity">
    <reaction evidence="8">
        <text>L-seryl-tRNA(Sec) + selenophosphate + H(+) = L-selenocysteinyl-tRNA(Sec) + phosphate</text>
        <dbReference type="Rhea" id="RHEA:22728"/>
        <dbReference type="Rhea" id="RHEA-COMP:9742"/>
        <dbReference type="Rhea" id="RHEA-COMP:9743"/>
        <dbReference type="ChEBI" id="CHEBI:15378"/>
        <dbReference type="ChEBI" id="CHEBI:16144"/>
        <dbReference type="ChEBI" id="CHEBI:43474"/>
        <dbReference type="ChEBI" id="CHEBI:78533"/>
        <dbReference type="ChEBI" id="CHEBI:78573"/>
        <dbReference type="EC" id="2.9.1.1"/>
    </reaction>
</comment>
<comment type="function">
    <text evidence="8">Converts seryl-tRNA(Sec) to selenocysteinyl-tRNA(Sec) required for selenoprotein biosynthesis.</text>
</comment>
<keyword evidence="2 8" id="KW-0963">Cytoplasm</keyword>
<evidence type="ECO:0000256" key="7">
    <source>
        <dbReference type="ARBA" id="ARBA00044507"/>
    </source>
</evidence>
<dbReference type="GO" id="GO:0004125">
    <property type="term" value="F:L-seryl-tRNA(Sec) selenium transferase activity"/>
    <property type="evidence" value="ECO:0007669"/>
    <property type="project" value="UniProtKB-UniRule"/>
</dbReference>
<protein>
    <recommendedName>
        <fullName evidence="8">L-seryl-tRNA(Sec) selenium transferase</fullName>
        <ecNumber evidence="8">2.9.1.1</ecNumber>
    </recommendedName>
    <alternativeName>
        <fullName evidence="8">Selenocysteine synthase</fullName>
        <shortName evidence="8">Sec synthase</shortName>
    </alternativeName>
    <alternativeName>
        <fullName evidence="8">Selenocysteinyl-tRNA(Sec) synthase</fullName>
    </alternativeName>
</protein>
<dbReference type="InterPro" id="IPR004534">
    <property type="entry name" value="SelA_trans"/>
</dbReference>
<evidence type="ECO:0000256" key="1">
    <source>
        <dbReference type="ARBA" id="ARBA00001933"/>
    </source>
</evidence>
<reference evidence="10 11" key="1">
    <citation type="journal article" date="2016" name="Nat. Commun.">
        <title>Thousands of microbial genomes shed light on interconnected biogeochemical processes in an aquifer system.</title>
        <authorList>
            <person name="Anantharaman K."/>
            <person name="Brown C.T."/>
            <person name="Hug L.A."/>
            <person name="Sharon I."/>
            <person name="Castelle C.J."/>
            <person name="Probst A.J."/>
            <person name="Thomas B.C."/>
            <person name="Singh A."/>
            <person name="Wilkins M.J."/>
            <person name="Karaoz U."/>
            <person name="Brodie E.L."/>
            <person name="Williams K.H."/>
            <person name="Hubbard S.S."/>
            <person name="Banfield J.F."/>
        </authorList>
    </citation>
    <scope>NUCLEOTIDE SEQUENCE [LARGE SCALE GENOMIC DNA]</scope>
</reference>
<dbReference type="AlphaFoldDB" id="A0A1F6H449"/>
<comment type="cofactor">
    <cofactor evidence="1 8 9">
        <name>pyridoxal 5'-phosphate</name>
        <dbReference type="ChEBI" id="CHEBI:597326"/>
    </cofactor>
</comment>
<dbReference type="HAMAP" id="MF_00423">
    <property type="entry name" value="SelA"/>
    <property type="match status" value="1"/>
</dbReference>
<dbReference type="NCBIfam" id="TIGR00474">
    <property type="entry name" value="selA"/>
    <property type="match status" value="1"/>
</dbReference>
<keyword evidence="4 8" id="KW-0663">Pyridoxal phosphate</keyword>
<dbReference type="InterPro" id="IPR015424">
    <property type="entry name" value="PyrdxlP-dep_Trfase"/>
</dbReference>
<evidence type="ECO:0000313" key="11">
    <source>
        <dbReference type="Proteomes" id="UP000177583"/>
    </source>
</evidence>
<dbReference type="GO" id="GO:0005737">
    <property type="term" value="C:cytoplasm"/>
    <property type="evidence" value="ECO:0007669"/>
    <property type="project" value="UniProtKB-SubCell"/>
</dbReference>
<comment type="pathway">
    <text evidence="8">Aminoacyl-tRNA biosynthesis; selenocysteinyl-tRNA(Sec) biosynthesis; selenocysteinyl-tRNA(Sec) from L-seryl-tRNA(Sec) (bacterial route): step 1/1.</text>
</comment>
<evidence type="ECO:0000313" key="10">
    <source>
        <dbReference type="EMBL" id="OGH05120.1"/>
    </source>
</evidence>
<dbReference type="Gene3D" id="3.40.640.10">
    <property type="entry name" value="Type I PLP-dependent aspartate aminotransferase-like (Major domain)"/>
    <property type="match status" value="1"/>
</dbReference>
<feature type="modified residue" description="N6-(pyridoxal phosphate)lysine" evidence="8 9">
    <location>
        <position position="285"/>
    </location>
</feature>
<keyword evidence="3 8" id="KW-0808">Transferase</keyword>
<dbReference type="Proteomes" id="UP000177583">
    <property type="component" value="Unassembled WGS sequence"/>
</dbReference>
<dbReference type="GO" id="GO:0001717">
    <property type="term" value="P:conversion of seryl-tRNAsec to selenocys-tRNAsec"/>
    <property type="evidence" value="ECO:0007669"/>
    <property type="project" value="UniProtKB-UniRule"/>
</dbReference>
<comment type="caution">
    <text evidence="10">The sequence shown here is derived from an EMBL/GenBank/DDBJ whole genome shotgun (WGS) entry which is preliminary data.</text>
</comment>
<evidence type="ECO:0000256" key="9">
    <source>
        <dbReference type="PIRSR" id="PIRSR618319-50"/>
    </source>
</evidence>
<keyword evidence="6 8" id="KW-0711">Selenium</keyword>